<protein>
    <recommendedName>
        <fullName evidence="4">Nicotinamide riboside transporter PnuC</fullName>
    </recommendedName>
</protein>
<dbReference type="Pfam" id="PF04973">
    <property type="entry name" value="NMN_transporter"/>
    <property type="match status" value="1"/>
</dbReference>
<keyword evidence="5" id="KW-0813">Transport</keyword>
<sequence>MSTPIRWNTYEISWLLIFSIIAMVLSILWKNSWFDFSVFLSGVLCVVLAAKGHVWTYFFGMYNSFAYAYLAYNNGLFGEMGLNLFFFVPMNIVGYLLWKPNLDGTYVQMRAMASPQTLLVVLTNLLGIAIMGYFLAKIPGQNTPYIDATTNVLSIVATILMVFRYREQWLLYILLNIFTVLMWSIRTAEGSAEGPLMIVMWTAYLINAGYGYYNWSIGAKQNSMFV</sequence>
<evidence type="ECO:0000256" key="7">
    <source>
        <dbReference type="ARBA" id="ARBA00022692"/>
    </source>
</evidence>
<keyword evidence="8 10" id="KW-1133">Transmembrane helix</keyword>
<comment type="subcellular location">
    <subcellularLocation>
        <location evidence="2">Cell membrane</location>
        <topology evidence="2">Multi-pass membrane protein</topology>
    </subcellularLocation>
</comment>
<gene>
    <name evidence="11" type="ordered locus">Halhy_0238</name>
</gene>
<evidence type="ECO:0000256" key="9">
    <source>
        <dbReference type="ARBA" id="ARBA00023136"/>
    </source>
</evidence>
<evidence type="ECO:0000313" key="11">
    <source>
        <dbReference type="EMBL" id="AEE48151.1"/>
    </source>
</evidence>
<dbReference type="AlphaFoldDB" id="F4KUX5"/>
<dbReference type="GO" id="GO:0005886">
    <property type="term" value="C:plasma membrane"/>
    <property type="evidence" value="ECO:0007669"/>
    <property type="project" value="UniProtKB-SubCell"/>
</dbReference>
<feature type="transmembrane region" description="Helical" evidence="10">
    <location>
        <begin position="118"/>
        <end position="136"/>
    </location>
</feature>
<proteinExistence type="inferred from homology"/>
<keyword evidence="7 10" id="KW-0812">Transmembrane</keyword>
<keyword evidence="12" id="KW-1185">Reference proteome</keyword>
<evidence type="ECO:0000256" key="4">
    <source>
        <dbReference type="ARBA" id="ARBA00017522"/>
    </source>
</evidence>
<dbReference type="KEGG" id="hhy:Halhy_0238"/>
<dbReference type="STRING" id="760192.Halhy_0238"/>
<dbReference type="NCBIfam" id="TIGR01528">
    <property type="entry name" value="NMN_trans_PnuC"/>
    <property type="match status" value="1"/>
</dbReference>
<dbReference type="InterPro" id="IPR006419">
    <property type="entry name" value="NMN_transpt_PnuC"/>
</dbReference>
<reference evidence="11 12" key="1">
    <citation type="journal article" date="2011" name="Stand. Genomic Sci.">
        <title>Complete genome sequence of Haliscomenobacter hydrossis type strain (O).</title>
        <authorList>
            <consortium name="US DOE Joint Genome Institute (JGI-PGF)"/>
            <person name="Daligault H."/>
            <person name="Lapidus A."/>
            <person name="Zeytun A."/>
            <person name="Nolan M."/>
            <person name="Lucas S."/>
            <person name="Del Rio T.G."/>
            <person name="Tice H."/>
            <person name="Cheng J.F."/>
            <person name="Tapia R."/>
            <person name="Han C."/>
            <person name="Goodwin L."/>
            <person name="Pitluck S."/>
            <person name="Liolios K."/>
            <person name="Pagani I."/>
            <person name="Ivanova N."/>
            <person name="Huntemann M."/>
            <person name="Mavromatis K."/>
            <person name="Mikhailova N."/>
            <person name="Pati A."/>
            <person name="Chen A."/>
            <person name="Palaniappan K."/>
            <person name="Land M."/>
            <person name="Hauser L."/>
            <person name="Brambilla E.M."/>
            <person name="Rohde M."/>
            <person name="Verbarg S."/>
            <person name="Goker M."/>
            <person name="Bristow J."/>
            <person name="Eisen J.A."/>
            <person name="Markowitz V."/>
            <person name="Hugenholtz P."/>
            <person name="Kyrpides N.C."/>
            <person name="Klenk H.P."/>
            <person name="Woyke T."/>
        </authorList>
    </citation>
    <scope>NUCLEOTIDE SEQUENCE [LARGE SCALE GENOMIC DNA]</scope>
    <source>
        <strain evidence="12">ATCC 27775 / DSM 1100 / LMG 10767 / O</strain>
    </source>
</reference>
<feature type="transmembrane region" description="Helical" evidence="10">
    <location>
        <begin position="142"/>
        <end position="162"/>
    </location>
</feature>
<dbReference type="HOGENOM" id="CLU_076589_4_1_10"/>
<comment type="function">
    <text evidence="1">Required for nicotinamide riboside transport across the inner membrane.</text>
</comment>
<accession>F4KUX5</accession>
<dbReference type="GO" id="GO:0034257">
    <property type="term" value="F:nicotinamide riboside transmembrane transporter activity"/>
    <property type="evidence" value="ECO:0007669"/>
    <property type="project" value="InterPro"/>
</dbReference>
<dbReference type="PANTHER" id="PTHR36122">
    <property type="entry name" value="NICOTINAMIDE RIBOSIDE TRANSPORTER PNUC"/>
    <property type="match status" value="1"/>
</dbReference>
<feature type="transmembrane region" description="Helical" evidence="10">
    <location>
        <begin position="169"/>
        <end position="186"/>
    </location>
</feature>
<dbReference type="RefSeq" id="WP_013762715.1">
    <property type="nucleotide sequence ID" value="NC_015510.1"/>
</dbReference>
<keyword evidence="6" id="KW-1003">Cell membrane</keyword>
<dbReference type="EMBL" id="CP002691">
    <property type="protein sequence ID" value="AEE48151.1"/>
    <property type="molecule type" value="Genomic_DNA"/>
</dbReference>
<evidence type="ECO:0000313" key="12">
    <source>
        <dbReference type="Proteomes" id="UP000008461"/>
    </source>
</evidence>
<evidence type="ECO:0000256" key="5">
    <source>
        <dbReference type="ARBA" id="ARBA00022448"/>
    </source>
</evidence>
<dbReference type="OrthoDB" id="9791248at2"/>
<name>F4KUX5_HALH1</name>
<evidence type="ECO:0000256" key="10">
    <source>
        <dbReference type="SAM" id="Phobius"/>
    </source>
</evidence>
<dbReference type="eggNOG" id="COG3201">
    <property type="taxonomic scope" value="Bacteria"/>
</dbReference>
<organism evidence="11 12">
    <name type="scientific">Haliscomenobacter hydrossis (strain ATCC 27775 / DSM 1100 / LMG 10767 / O)</name>
    <dbReference type="NCBI Taxonomy" id="760192"/>
    <lineage>
        <taxon>Bacteria</taxon>
        <taxon>Pseudomonadati</taxon>
        <taxon>Bacteroidota</taxon>
        <taxon>Saprospiria</taxon>
        <taxon>Saprospirales</taxon>
        <taxon>Haliscomenobacteraceae</taxon>
        <taxon>Haliscomenobacter</taxon>
    </lineage>
</organism>
<dbReference type="Proteomes" id="UP000008461">
    <property type="component" value="Chromosome"/>
</dbReference>
<keyword evidence="9 10" id="KW-0472">Membrane</keyword>
<evidence type="ECO:0000256" key="8">
    <source>
        <dbReference type="ARBA" id="ARBA00022989"/>
    </source>
</evidence>
<feature type="transmembrane region" description="Helical" evidence="10">
    <location>
        <begin position="198"/>
        <end position="215"/>
    </location>
</feature>
<comment type="similarity">
    <text evidence="3">Belongs to the nicotinamide ribonucleoside (NR) uptake permease (TC 4.B.1) family.</text>
</comment>
<feature type="transmembrane region" description="Helical" evidence="10">
    <location>
        <begin position="36"/>
        <end position="60"/>
    </location>
</feature>
<evidence type="ECO:0000256" key="2">
    <source>
        <dbReference type="ARBA" id="ARBA00004651"/>
    </source>
</evidence>
<evidence type="ECO:0000256" key="6">
    <source>
        <dbReference type="ARBA" id="ARBA00022475"/>
    </source>
</evidence>
<feature type="transmembrane region" description="Helical" evidence="10">
    <location>
        <begin position="12"/>
        <end position="29"/>
    </location>
</feature>
<reference key="2">
    <citation type="submission" date="2011-04" db="EMBL/GenBank/DDBJ databases">
        <title>Complete sequence of chromosome of Haliscomenobacter hydrossis DSM 1100.</title>
        <authorList>
            <consortium name="US DOE Joint Genome Institute (JGI-PGF)"/>
            <person name="Lucas S."/>
            <person name="Han J."/>
            <person name="Lapidus A."/>
            <person name="Bruce D."/>
            <person name="Goodwin L."/>
            <person name="Pitluck S."/>
            <person name="Peters L."/>
            <person name="Kyrpides N."/>
            <person name="Mavromatis K."/>
            <person name="Ivanova N."/>
            <person name="Ovchinnikova G."/>
            <person name="Pagani I."/>
            <person name="Daligault H."/>
            <person name="Detter J.C."/>
            <person name="Han C."/>
            <person name="Land M."/>
            <person name="Hauser L."/>
            <person name="Markowitz V."/>
            <person name="Cheng J.-F."/>
            <person name="Hugenholtz P."/>
            <person name="Woyke T."/>
            <person name="Wu D."/>
            <person name="Verbarg S."/>
            <person name="Frueling A."/>
            <person name="Brambilla E."/>
            <person name="Klenk H.-P."/>
            <person name="Eisen J.A."/>
        </authorList>
    </citation>
    <scope>NUCLEOTIDE SEQUENCE</scope>
    <source>
        <strain>DSM 1100</strain>
    </source>
</reference>
<evidence type="ECO:0000256" key="1">
    <source>
        <dbReference type="ARBA" id="ARBA00002672"/>
    </source>
</evidence>
<feature type="transmembrane region" description="Helical" evidence="10">
    <location>
        <begin position="80"/>
        <end position="98"/>
    </location>
</feature>
<evidence type="ECO:0000256" key="3">
    <source>
        <dbReference type="ARBA" id="ARBA00006669"/>
    </source>
</evidence>
<dbReference type="PANTHER" id="PTHR36122:SF2">
    <property type="entry name" value="NICOTINAMIDE RIBOSIDE TRANSPORTER PNUC"/>
    <property type="match status" value="1"/>
</dbReference>